<evidence type="ECO:0000313" key="3">
    <source>
        <dbReference type="Proteomes" id="UP000266841"/>
    </source>
</evidence>
<sequence length="164" mass="18678">MKFNKFLMNDKSDPKCESYAGWVKLFEEEYGVDLNTTMIKYDNDFLNLPRYVFKAVSAKTCVVEEYIEISDQYRVRMEFTNEVLLLDSDNLKRRDRTPQDPGYYVECKNNRLIHRDFKSNEECQAFIASLGSDVGELSKVGSDARSQGGAGCGRSARGVGLGRP</sequence>
<proteinExistence type="predicted"/>
<dbReference type="Proteomes" id="UP000266841">
    <property type="component" value="Unassembled WGS sequence"/>
</dbReference>
<name>K0TD15_THAOC</name>
<feature type="region of interest" description="Disordered" evidence="1">
    <location>
        <begin position="139"/>
        <end position="164"/>
    </location>
</feature>
<accession>K0TD15</accession>
<dbReference type="EMBL" id="AGNL01007320">
    <property type="protein sequence ID" value="EJK71371.1"/>
    <property type="molecule type" value="Genomic_DNA"/>
</dbReference>
<gene>
    <name evidence="2" type="ORF">THAOC_07200</name>
</gene>
<protein>
    <submittedName>
        <fullName evidence="2">Uncharacterized protein</fullName>
    </submittedName>
</protein>
<dbReference type="OrthoDB" id="10251692at2759"/>
<organism evidence="2 3">
    <name type="scientific">Thalassiosira oceanica</name>
    <name type="common">Marine diatom</name>
    <dbReference type="NCBI Taxonomy" id="159749"/>
    <lineage>
        <taxon>Eukaryota</taxon>
        <taxon>Sar</taxon>
        <taxon>Stramenopiles</taxon>
        <taxon>Ochrophyta</taxon>
        <taxon>Bacillariophyta</taxon>
        <taxon>Coscinodiscophyceae</taxon>
        <taxon>Thalassiosirophycidae</taxon>
        <taxon>Thalassiosirales</taxon>
        <taxon>Thalassiosiraceae</taxon>
        <taxon>Thalassiosira</taxon>
    </lineage>
</organism>
<reference evidence="2 3" key="1">
    <citation type="journal article" date="2012" name="Genome Biol.">
        <title>Genome and low-iron response of an oceanic diatom adapted to chronic iron limitation.</title>
        <authorList>
            <person name="Lommer M."/>
            <person name="Specht M."/>
            <person name="Roy A.S."/>
            <person name="Kraemer L."/>
            <person name="Andreson R."/>
            <person name="Gutowska M.A."/>
            <person name="Wolf J."/>
            <person name="Bergner S.V."/>
            <person name="Schilhabel M.B."/>
            <person name="Klostermeier U.C."/>
            <person name="Beiko R.G."/>
            <person name="Rosenstiel P."/>
            <person name="Hippler M."/>
            <person name="Laroche J."/>
        </authorList>
    </citation>
    <scope>NUCLEOTIDE SEQUENCE [LARGE SCALE GENOMIC DNA]</scope>
    <source>
        <strain evidence="2 3">CCMP1005</strain>
    </source>
</reference>
<comment type="caution">
    <text evidence="2">The sequence shown here is derived from an EMBL/GenBank/DDBJ whole genome shotgun (WGS) entry which is preliminary data.</text>
</comment>
<keyword evidence="3" id="KW-1185">Reference proteome</keyword>
<dbReference type="AlphaFoldDB" id="K0TD15"/>
<evidence type="ECO:0000313" key="2">
    <source>
        <dbReference type="EMBL" id="EJK71371.1"/>
    </source>
</evidence>
<evidence type="ECO:0000256" key="1">
    <source>
        <dbReference type="SAM" id="MobiDB-lite"/>
    </source>
</evidence>